<dbReference type="AlphaFoldDB" id="A0A7X0REF1"/>
<evidence type="ECO:0000256" key="5">
    <source>
        <dbReference type="SAM" id="SignalP"/>
    </source>
</evidence>
<keyword evidence="4" id="KW-0865">Zymogen</keyword>
<evidence type="ECO:0000256" key="3">
    <source>
        <dbReference type="ARBA" id="ARBA00022801"/>
    </source>
</evidence>
<dbReference type="Gene3D" id="2.30.120.10">
    <property type="match status" value="1"/>
</dbReference>
<comment type="similarity">
    <text evidence="1">Belongs to the peptidase S45 family.</text>
</comment>
<dbReference type="InterPro" id="IPR023343">
    <property type="entry name" value="Penicillin_amidase_dom1"/>
</dbReference>
<feature type="chain" id="PRO_5039336045" evidence="5">
    <location>
        <begin position="32"/>
        <end position="822"/>
    </location>
</feature>
<feature type="signal peptide" evidence="5">
    <location>
        <begin position="1"/>
        <end position="31"/>
    </location>
</feature>
<proteinExistence type="inferred from homology"/>
<gene>
    <name evidence="6" type="ORF">H5V45_05565</name>
</gene>
<accession>A0A7X0REF1</accession>
<reference evidence="6 7" key="1">
    <citation type="submission" date="2020-08" db="EMBL/GenBank/DDBJ databases">
        <authorList>
            <person name="Seo M.-J."/>
        </authorList>
    </citation>
    <scope>NUCLEOTIDE SEQUENCE [LARGE SCALE GENOMIC DNA]</scope>
    <source>
        <strain evidence="6 7">KIGAM211</strain>
    </source>
</reference>
<evidence type="ECO:0000256" key="2">
    <source>
        <dbReference type="ARBA" id="ARBA00022729"/>
    </source>
</evidence>
<dbReference type="InterPro" id="IPR002692">
    <property type="entry name" value="S45"/>
</dbReference>
<dbReference type="Proteomes" id="UP000523955">
    <property type="component" value="Unassembled WGS sequence"/>
</dbReference>
<dbReference type="RefSeq" id="WP_185252017.1">
    <property type="nucleotide sequence ID" value="NZ_JACKXE010000001.1"/>
</dbReference>
<sequence length="822" mass="88560">MFSRSGPRPARRPAQRVGALVATLALVPVGAAVSTATGGSATAAPQVAAAAPTTSAGADARHRPTYHARIERTTHGIPHITADNFGDLGFGSGYAAAETSTCTLADTLLTGRGQRSRWFGPTGTYNDQVTLDASNLQVDAFVTDLRNRHVVEKLLADKVRGPGKQARAMVRGYTAGLNRYLAKVGPQGVTDPACHGAGYLKKRATPLDLWYGVYLANLLASSGVFVKEIVDADPPAPDDPGTPNPTAASIDRDALLKALGKDPESPFGSNATAIGGDATTTGKGMLLGNPHFPWNGRYRFTQQHLTIPGHYNVAGASLIGSPVVNIGWNNNVAWSHTVSTAYRFTPYEYKLVDGATTYATDPGPKTLEHRTVKVTVKQKDGSLKRVSEDLYRTPQGYVVDAPAIFLGWSPSSVWAIRDANAEQLRTVDTFLNMGKAKNVRDLLRRQDAAGGMPWVNTTAADRNGDALYADHSVVPNVPDALAEQCMTPTGRILDQAAGLPGLDGTFADSSCAWGTDEDSQRPGVFGAKNLPSEIRRDWVMNANDSYWLPNPAQPIEGYAGIIGCEQCERTMRTRMVSQYVIDRLASGKKESPRSLRGHEHANRVRAGEVMRQNGDLDTLCDQTGETKACAALHDWDGHSNTTSRGYAIFEEFIARLPAQGVWLTPFDPSDPLNTPRDLNTSNPQLVQAMSDAIGALRDRKIAFDAPWGKLQVAGDRGAPRIPLGGGTGDAAGNANALASRYTKAHGRYRPITYGSSHIQAIAFLSGGRVNARTILTYGQSEDPRSPWSTDQTRMFSQKKWVHFAWTRAQIRKDLVSSYRVSG</sequence>
<evidence type="ECO:0000256" key="1">
    <source>
        <dbReference type="ARBA" id="ARBA00006586"/>
    </source>
</evidence>
<dbReference type="Pfam" id="PF01804">
    <property type="entry name" value="Penicil_amidase"/>
    <property type="match status" value="1"/>
</dbReference>
<dbReference type="Gene3D" id="1.10.439.10">
    <property type="entry name" value="Penicillin Amidohydrolase, domain 1"/>
    <property type="match status" value="1"/>
</dbReference>
<dbReference type="GO" id="GO:0016811">
    <property type="term" value="F:hydrolase activity, acting on carbon-nitrogen (but not peptide) bonds, in linear amides"/>
    <property type="evidence" value="ECO:0007669"/>
    <property type="project" value="InterPro"/>
</dbReference>
<evidence type="ECO:0000256" key="4">
    <source>
        <dbReference type="ARBA" id="ARBA00023145"/>
    </source>
</evidence>
<keyword evidence="2 5" id="KW-0732">Signal</keyword>
<dbReference type="InterPro" id="IPR043147">
    <property type="entry name" value="Penicillin_amidase_A-knob"/>
</dbReference>
<dbReference type="InterPro" id="IPR043146">
    <property type="entry name" value="Penicillin_amidase_N_B-knob"/>
</dbReference>
<organism evidence="6 7">
    <name type="scientific">Nocardioides luti</name>
    <dbReference type="NCBI Taxonomy" id="2761101"/>
    <lineage>
        <taxon>Bacteria</taxon>
        <taxon>Bacillati</taxon>
        <taxon>Actinomycetota</taxon>
        <taxon>Actinomycetes</taxon>
        <taxon>Propionibacteriales</taxon>
        <taxon>Nocardioidaceae</taxon>
        <taxon>Nocardioides</taxon>
    </lineage>
</organism>
<name>A0A7X0REF1_9ACTN</name>
<comment type="caution">
    <text evidence="6">The sequence shown here is derived from an EMBL/GenBank/DDBJ whole genome shotgun (WGS) entry which is preliminary data.</text>
</comment>
<dbReference type="Gene3D" id="3.60.20.10">
    <property type="entry name" value="Glutamine Phosphoribosylpyrophosphate, subunit 1, domain 1"/>
    <property type="match status" value="1"/>
</dbReference>
<protein>
    <submittedName>
        <fullName evidence="6">Penicillin acylase family protein</fullName>
    </submittedName>
</protein>
<evidence type="ECO:0000313" key="7">
    <source>
        <dbReference type="Proteomes" id="UP000523955"/>
    </source>
</evidence>
<dbReference type="PANTHER" id="PTHR34218:SF3">
    <property type="entry name" value="ACYL-HOMOSERINE LACTONE ACYLASE PVDQ"/>
    <property type="match status" value="1"/>
</dbReference>
<keyword evidence="7" id="KW-1185">Reference proteome</keyword>
<dbReference type="InterPro" id="IPR029055">
    <property type="entry name" value="Ntn_hydrolases_N"/>
</dbReference>
<dbReference type="PANTHER" id="PTHR34218">
    <property type="entry name" value="PEPTIDASE S45 PENICILLIN AMIDASE"/>
    <property type="match status" value="1"/>
</dbReference>
<evidence type="ECO:0000313" key="6">
    <source>
        <dbReference type="EMBL" id="MBB6626784.1"/>
    </source>
</evidence>
<dbReference type="SUPFAM" id="SSF56235">
    <property type="entry name" value="N-terminal nucleophile aminohydrolases (Ntn hydrolases)"/>
    <property type="match status" value="1"/>
</dbReference>
<dbReference type="GO" id="GO:0017000">
    <property type="term" value="P:antibiotic biosynthetic process"/>
    <property type="evidence" value="ECO:0007669"/>
    <property type="project" value="InterPro"/>
</dbReference>
<keyword evidence="3" id="KW-0378">Hydrolase</keyword>
<dbReference type="EMBL" id="JACKXE010000001">
    <property type="protein sequence ID" value="MBB6626784.1"/>
    <property type="molecule type" value="Genomic_DNA"/>
</dbReference>
<dbReference type="Gene3D" id="1.10.1400.10">
    <property type="match status" value="1"/>
</dbReference>